<reference evidence="4" key="1">
    <citation type="submission" date="2023-01" db="EMBL/GenBank/DDBJ databases">
        <title>Colletotrichum chrysophilum M932 genome sequence.</title>
        <authorList>
            <person name="Baroncelli R."/>
        </authorList>
    </citation>
    <scope>NUCLEOTIDE SEQUENCE</scope>
    <source>
        <strain evidence="4">M932</strain>
    </source>
</reference>
<comment type="caution">
    <text evidence="4">The sequence shown here is derived from an EMBL/GenBank/DDBJ whole genome shotgun (WGS) entry which is preliminary data.</text>
</comment>
<sequence length="1221" mass="137879">MLSSIFLASAFAASGAFAAISQGSWAVRADFSRCNSSTPLEPVLDGAKSTYSTTDKIVDFNIDSPFQGNLVIKVAGAAGYGSPYPPQQVAVEVFAEATGGDPGVWANATVIPGMGQPALISGIYWNTRSDITLTPASNETVSVETIFDGGSLVVFYCGLPDGPTPLSKRKHFLPPVPHASMSRWHASSCSNPHIVVQQQRPHCESCNSSPDIDGLLAAQAAKSSSIPFLPPDEPPGQMRLWWPPCAPYVTTGTDGHRVPVQPPQGGKSISSSDEGKSPGEPHRFSIYPQRLRKDEFRVMCLNPVEDVNHPIHVSLEVYDDLRYHEYETVSYTWGGENGDSRLSQPIYIGPYWDILLQTRNCWEMLRHMRPWKGVRTIWVDAICINQTDMQERQEQVANMGRIYEKASRVVIYLGPDLVPPTSTSSLYPRRHNLREFDTLPERPQLPSDYLIPSKQWKLSDVFSREYFRRLWIIQELIMSSNITVRIGDTEFIVDHTVSSYAAHACHIPWFAFITRKSIGDQSGNNLRAAVEFVDASRASDPRDKIFGILGLIDSEEHQIAANYSISFRHLAIGYYAYCMLTKRDIRVLLHASGRRAPEGIPSWVPPAQYDVSRSRHLIPSTSNLQLDWLCKCKDFIEAYSGHHECYLPEESGFKMIAKSACLTRHTCYKVACEWISYTFDPVWYETCWHSQAAIESSTGAFNLTAKHIMSFGNIDFSKAEIEKVGEVHVHALKAGTSTLYIYANECIIGPEDEPDKTHLFVLCDNDDEVCNANLPYPMEKYTGMPTKSRLCVLQQTNDEAKFRILSASVIACFHVLPKLEDLFISSASISMCHYGSTSFEYYRLSWNIFSASDDKEALPLPLLRADCRAGTHCHGQLLRVPESSDTEHLMIYTSHPIHNARRTWAALDGDPKEYNEFFDPWRSYSRYPSPRLAFPAINNGVVFLQVFQSILDAEKSGSSVDFFNVYFQAVREYHPQLIQWKSRRRDSDDDEDKIIDLVQLRFEPNQYVILEGILDMIQEDVKKSKEWSAQWPPPPPIHGGKDFNPPFLRIGWRDLALSQTNEASENPSANDEDVYGFYALDAINKAVDKERLLYDRAETEALSGHALDWSDEAVDEDPVDGGSHCQNSNGWLYDDSVVREHKGQDLWVAFDILSLTLWAQIHPNMAELRGLSRFCKDGENEMTRLLRPQTEEEHRLTCLNWPVGIMEDFKIDGELRHITII</sequence>
<evidence type="ECO:0000256" key="1">
    <source>
        <dbReference type="SAM" id="MobiDB-lite"/>
    </source>
</evidence>
<dbReference type="InterPro" id="IPR052895">
    <property type="entry name" value="HetReg/Transcr_Mod"/>
</dbReference>
<dbReference type="Proteomes" id="UP001243330">
    <property type="component" value="Unassembled WGS sequence"/>
</dbReference>
<organism evidence="4 5">
    <name type="scientific">Colletotrichum chrysophilum</name>
    <dbReference type="NCBI Taxonomy" id="1836956"/>
    <lineage>
        <taxon>Eukaryota</taxon>
        <taxon>Fungi</taxon>
        <taxon>Dikarya</taxon>
        <taxon>Ascomycota</taxon>
        <taxon>Pezizomycotina</taxon>
        <taxon>Sordariomycetes</taxon>
        <taxon>Hypocreomycetidae</taxon>
        <taxon>Glomerellales</taxon>
        <taxon>Glomerellaceae</taxon>
        <taxon>Colletotrichum</taxon>
        <taxon>Colletotrichum gloeosporioides species complex</taxon>
    </lineage>
</organism>
<feature type="chain" id="PRO_5042193237" evidence="2">
    <location>
        <begin position="19"/>
        <end position="1221"/>
    </location>
</feature>
<keyword evidence="2" id="KW-0732">Signal</keyword>
<dbReference type="EMBL" id="JAQOWY010000320">
    <property type="protein sequence ID" value="KAK1844245.1"/>
    <property type="molecule type" value="Genomic_DNA"/>
</dbReference>
<dbReference type="PANTHER" id="PTHR24148">
    <property type="entry name" value="ANKYRIN REPEAT DOMAIN-CONTAINING PROTEIN 39 HOMOLOG-RELATED"/>
    <property type="match status" value="1"/>
</dbReference>
<accession>A0AAD9ED78</accession>
<protein>
    <submittedName>
        <fullName evidence="4">Heterokaryon incompatibility protein het-6-like protein</fullName>
    </submittedName>
</protein>
<evidence type="ECO:0000313" key="5">
    <source>
        <dbReference type="Proteomes" id="UP001243330"/>
    </source>
</evidence>
<evidence type="ECO:0000256" key="2">
    <source>
        <dbReference type="SAM" id="SignalP"/>
    </source>
</evidence>
<keyword evidence="5" id="KW-1185">Reference proteome</keyword>
<evidence type="ECO:0000259" key="3">
    <source>
        <dbReference type="Pfam" id="PF06985"/>
    </source>
</evidence>
<dbReference type="PANTHER" id="PTHR24148:SF81">
    <property type="entry name" value="HETEROKARYON INCOMPATIBILITY DOMAIN-CONTAINING PROTEIN"/>
    <property type="match status" value="1"/>
</dbReference>
<feature type="domain" description="Heterokaryon incompatibility" evidence="3">
    <location>
        <begin position="326"/>
        <end position="475"/>
    </location>
</feature>
<feature type="signal peptide" evidence="2">
    <location>
        <begin position="1"/>
        <end position="18"/>
    </location>
</feature>
<evidence type="ECO:0000313" key="4">
    <source>
        <dbReference type="EMBL" id="KAK1844245.1"/>
    </source>
</evidence>
<dbReference type="Pfam" id="PF06985">
    <property type="entry name" value="HET"/>
    <property type="match status" value="1"/>
</dbReference>
<dbReference type="AlphaFoldDB" id="A0AAD9ED78"/>
<proteinExistence type="predicted"/>
<name>A0AAD9ED78_9PEZI</name>
<gene>
    <name evidence="4" type="ORF">CCHR01_13146</name>
</gene>
<feature type="compositionally biased region" description="Basic and acidic residues" evidence="1">
    <location>
        <begin position="273"/>
        <end position="283"/>
    </location>
</feature>
<feature type="region of interest" description="Disordered" evidence="1">
    <location>
        <begin position="252"/>
        <end position="284"/>
    </location>
</feature>
<dbReference type="InterPro" id="IPR010730">
    <property type="entry name" value="HET"/>
</dbReference>